<dbReference type="InterPro" id="IPR036628">
    <property type="entry name" value="Clp_N_dom_sf"/>
</dbReference>
<dbReference type="Pfam" id="PF02861">
    <property type="entry name" value="Clp_N"/>
    <property type="match status" value="1"/>
</dbReference>
<name>A0ABS6ZGU3_9ACTN</name>
<evidence type="ECO:0000313" key="4">
    <source>
        <dbReference type="Proteomes" id="UP000812013"/>
    </source>
</evidence>
<dbReference type="Gene3D" id="1.10.1780.10">
    <property type="entry name" value="Clp, N-terminal domain"/>
    <property type="match status" value="2"/>
</dbReference>
<protein>
    <submittedName>
        <fullName evidence="3">Peptidase</fullName>
    </submittedName>
</protein>
<gene>
    <name evidence="3" type="ORF">GPJ59_35375</name>
</gene>
<dbReference type="EMBL" id="WTFF01000550">
    <property type="protein sequence ID" value="MBW5486972.1"/>
    <property type="molecule type" value="Genomic_DNA"/>
</dbReference>
<dbReference type="SUPFAM" id="SSF81923">
    <property type="entry name" value="Double Clp-N motif"/>
    <property type="match status" value="2"/>
</dbReference>
<evidence type="ECO:0000259" key="2">
    <source>
        <dbReference type="PROSITE" id="PS51903"/>
    </source>
</evidence>
<organism evidence="3 4">
    <name type="scientific">Streptomyces bambusae</name>
    <dbReference type="NCBI Taxonomy" id="1550616"/>
    <lineage>
        <taxon>Bacteria</taxon>
        <taxon>Bacillati</taxon>
        <taxon>Actinomycetota</taxon>
        <taxon>Actinomycetes</taxon>
        <taxon>Kitasatosporales</taxon>
        <taxon>Streptomycetaceae</taxon>
        <taxon>Streptomyces</taxon>
    </lineage>
</organism>
<feature type="domain" description="Clp R" evidence="2">
    <location>
        <begin position="2"/>
        <end position="192"/>
    </location>
</feature>
<dbReference type="Proteomes" id="UP000812013">
    <property type="component" value="Unassembled WGS sequence"/>
</dbReference>
<evidence type="ECO:0000313" key="3">
    <source>
        <dbReference type="EMBL" id="MBW5486972.1"/>
    </source>
</evidence>
<keyword evidence="1" id="KW-0677">Repeat</keyword>
<proteinExistence type="predicted"/>
<comment type="caution">
    <text evidence="3">The sequence shown here is derived from an EMBL/GenBank/DDBJ whole genome shotgun (WGS) entry which is preliminary data.</text>
</comment>
<evidence type="ECO:0000256" key="1">
    <source>
        <dbReference type="PROSITE-ProRule" id="PRU01251"/>
    </source>
</evidence>
<dbReference type="InterPro" id="IPR004176">
    <property type="entry name" value="Clp_R_N"/>
</dbReference>
<reference evidence="3 4" key="1">
    <citation type="submission" date="2019-12" db="EMBL/GenBank/DDBJ databases">
        <title>Genome sequence of Streptomyces bambusae.</title>
        <authorList>
            <person name="Bansal K."/>
            <person name="Choksket S."/>
            <person name="Korpole S."/>
            <person name="Patil P.B."/>
        </authorList>
    </citation>
    <scope>NUCLEOTIDE SEQUENCE [LARGE SCALE GENOMIC DNA]</scope>
    <source>
        <strain evidence="3 4">SK60</strain>
    </source>
</reference>
<accession>A0ABS6ZGU3</accession>
<dbReference type="PROSITE" id="PS51903">
    <property type="entry name" value="CLP_R"/>
    <property type="match status" value="1"/>
</dbReference>
<sequence>MFERFTSDARDAVRGAVEEAERAGSAVVTEEYLALSLMEQGALDPYGVERAALRAALAEARRRGGLSKADEEALAGLGIDVSEIVARIEEAHGEGVLAEAAARRRPGRVGSLFRRRRRGRGADDRARTFHRPFTAEAKKVLEQSLRIALGRRDNTIATRHLLLALLARPGAVADALAAQGITYTRAEGGAAA</sequence>
<keyword evidence="4" id="KW-1185">Reference proteome</keyword>
<dbReference type="RefSeq" id="WP_219672213.1">
    <property type="nucleotide sequence ID" value="NZ_WTFF01000550.1"/>
</dbReference>